<keyword evidence="9 20" id="KW-0812">Transmembrane</keyword>
<feature type="transmembrane region" description="Helical" evidence="20">
    <location>
        <begin position="58"/>
        <end position="77"/>
    </location>
</feature>
<keyword evidence="8 19" id="KW-0679">Respiratory chain</keyword>
<keyword evidence="14 20" id="KW-1133">Transmembrane helix</keyword>
<keyword evidence="5 19" id="KW-1003">Cell membrane</keyword>
<comment type="function">
    <text evidence="19">C-type cytochrome. Part of the cbb3-type cytochrome c oxidase complex.</text>
</comment>
<keyword evidence="4 19" id="KW-0813">Transport</keyword>
<keyword evidence="12 19" id="KW-0375">Hydrogen ion transport</keyword>
<dbReference type="Pfam" id="PF13442">
    <property type="entry name" value="Cytochrome_CBB3"/>
    <property type="match status" value="2"/>
</dbReference>
<dbReference type="PROSITE" id="PS51007">
    <property type="entry name" value="CYTC"/>
    <property type="match status" value="2"/>
</dbReference>
<dbReference type="Proteomes" id="UP001165423">
    <property type="component" value="Unassembled WGS sequence"/>
</dbReference>
<keyword evidence="16 19" id="KW-0408">Iron</keyword>
<feature type="domain" description="Cytochrome c" evidence="21">
    <location>
        <begin position="218"/>
        <end position="299"/>
    </location>
</feature>
<sequence>MSSGWSAFVIALAAFNILGCAWLLWWTSKRRPGDPKPEDTSHFWDGDITEYNKPMPRWWINGFYLAIAFGIGYLFWYGGLGSHPGISGWSSQGEHALDKVAADARLEETFRPYRDQPLPVLAKDPQALALGRSIFANTCATCHGSSAQGAIGYPNLTDDIWHWGGAPDQVLQTVLDGREGVMPPWGQVLTGMGGDNAVDYVVAYVRALGDPARMSNNFMAAQGRQLYDGVCVACHGKDGKGNTEMGAPDLTDDYWLYGSSRDALRKTIIDGRHGSMPAHRGLLGETRSRLVAAWVWSLSQQQQPAATGNGAGEGAP</sequence>
<keyword evidence="23" id="KW-1185">Reference proteome</keyword>
<dbReference type="InterPro" id="IPR004678">
    <property type="entry name" value="Cyt_c_oxidase_cbb3_su3"/>
</dbReference>
<evidence type="ECO:0000256" key="6">
    <source>
        <dbReference type="ARBA" id="ARBA00022519"/>
    </source>
</evidence>
<dbReference type="PANTHER" id="PTHR33751">
    <property type="entry name" value="CBB3-TYPE CYTOCHROME C OXIDASE SUBUNIT FIXP"/>
    <property type="match status" value="1"/>
</dbReference>
<feature type="transmembrane region" description="Helical" evidence="20">
    <location>
        <begin position="6"/>
        <end position="26"/>
    </location>
</feature>
<dbReference type="RefSeq" id="WP_243320141.1">
    <property type="nucleotide sequence ID" value="NZ_JALGCL010000001.1"/>
</dbReference>
<comment type="subcellular location">
    <subcellularLocation>
        <location evidence="1 19">Cell inner membrane</location>
    </subcellularLocation>
</comment>
<evidence type="ECO:0000256" key="2">
    <source>
        <dbReference type="ARBA" id="ARBA00004673"/>
    </source>
</evidence>
<dbReference type="Gene3D" id="1.10.760.10">
    <property type="entry name" value="Cytochrome c-like domain"/>
    <property type="match status" value="2"/>
</dbReference>
<dbReference type="PIRSF" id="PIRSF000006">
    <property type="entry name" value="Cbb3-Cox_fixP"/>
    <property type="match status" value="1"/>
</dbReference>
<evidence type="ECO:0000256" key="15">
    <source>
        <dbReference type="ARBA" id="ARBA00023002"/>
    </source>
</evidence>
<protein>
    <recommendedName>
        <fullName evidence="19">Cbb3-type cytochrome c oxidase subunit</fullName>
    </recommendedName>
</protein>
<organism evidence="22 23">
    <name type="scientific">Cognatiluteimonas sedimenti</name>
    <dbReference type="NCBI Taxonomy" id="2927791"/>
    <lineage>
        <taxon>Bacteria</taxon>
        <taxon>Pseudomonadati</taxon>
        <taxon>Pseudomonadota</taxon>
        <taxon>Gammaproteobacteria</taxon>
        <taxon>Lysobacterales</taxon>
        <taxon>Lysobacteraceae</taxon>
        <taxon>Cognatiluteimonas</taxon>
    </lineage>
</organism>
<feature type="domain" description="Cytochrome c" evidence="21">
    <location>
        <begin position="126"/>
        <end position="209"/>
    </location>
</feature>
<evidence type="ECO:0000256" key="20">
    <source>
        <dbReference type="SAM" id="Phobius"/>
    </source>
</evidence>
<evidence type="ECO:0000256" key="1">
    <source>
        <dbReference type="ARBA" id="ARBA00004533"/>
    </source>
</evidence>
<comment type="similarity">
    <text evidence="3 19">Belongs to the CcoP / FixP family.</text>
</comment>
<evidence type="ECO:0000256" key="7">
    <source>
        <dbReference type="ARBA" id="ARBA00022617"/>
    </source>
</evidence>
<evidence type="ECO:0000256" key="3">
    <source>
        <dbReference type="ARBA" id="ARBA00006113"/>
    </source>
</evidence>
<keyword evidence="11" id="KW-0677">Repeat</keyword>
<comment type="subunit">
    <text evidence="19">Component of the cbb3-type cytochrome c oxidase.</text>
</comment>
<evidence type="ECO:0000256" key="4">
    <source>
        <dbReference type="ARBA" id="ARBA00022448"/>
    </source>
</evidence>
<accession>A0ABT0A3S7</accession>
<dbReference type="InterPro" id="IPR036909">
    <property type="entry name" value="Cyt_c-like_dom_sf"/>
</dbReference>
<evidence type="ECO:0000256" key="11">
    <source>
        <dbReference type="ARBA" id="ARBA00022737"/>
    </source>
</evidence>
<reference evidence="22 23" key="1">
    <citation type="submission" date="2022-03" db="EMBL/GenBank/DDBJ databases">
        <title>Luteimonas soily sp. nov., a novel bacterium isolated from the soil.</title>
        <authorList>
            <person name="Zhang X."/>
        </authorList>
    </citation>
    <scope>NUCLEOTIDE SEQUENCE [LARGE SCALE GENOMIC DNA]</scope>
    <source>
        <strain evidence="22 23">50</strain>
    </source>
</reference>
<name>A0ABT0A3S7_9GAMM</name>
<comment type="pathway">
    <text evidence="2 19">Energy metabolism; oxidative phosphorylation.</text>
</comment>
<evidence type="ECO:0000259" key="21">
    <source>
        <dbReference type="PROSITE" id="PS51007"/>
    </source>
</evidence>
<gene>
    <name evidence="22" type="primary">ccoP</name>
    <name evidence="22" type="ORF">MQC88_06665</name>
</gene>
<proteinExistence type="inferred from homology"/>
<evidence type="ECO:0000256" key="9">
    <source>
        <dbReference type="ARBA" id="ARBA00022692"/>
    </source>
</evidence>
<evidence type="ECO:0000256" key="10">
    <source>
        <dbReference type="ARBA" id="ARBA00022723"/>
    </source>
</evidence>
<evidence type="ECO:0000313" key="22">
    <source>
        <dbReference type="EMBL" id="MCJ0825639.1"/>
    </source>
</evidence>
<comment type="cofactor">
    <cofactor evidence="19">
        <name>heme c</name>
        <dbReference type="ChEBI" id="CHEBI:61717"/>
    </cofactor>
    <text evidence="19">Binds 2 heme C groups per subunit.</text>
</comment>
<keyword evidence="18 19" id="KW-0472">Membrane</keyword>
<dbReference type="PANTHER" id="PTHR33751:SF1">
    <property type="entry name" value="CBB3-TYPE CYTOCHROME C OXIDASE SUBUNIT FIXP"/>
    <property type="match status" value="1"/>
</dbReference>
<evidence type="ECO:0000256" key="5">
    <source>
        <dbReference type="ARBA" id="ARBA00022475"/>
    </source>
</evidence>
<keyword evidence="15 19" id="KW-0560">Oxidoreductase</keyword>
<dbReference type="InterPro" id="IPR050597">
    <property type="entry name" value="Cytochrome_c_Oxidase_Subunit"/>
</dbReference>
<dbReference type="InterPro" id="IPR032858">
    <property type="entry name" value="CcoP_N"/>
</dbReference>
<keyword evidence="6 19" id="KW-0997">Cell inner membrane</keyword>
<dbReference type="EMBL" id="JALGCL010000001">
    <property type="protein sequence ID" value="MCJ0825639.1"/>
    <property type="molecule type" value="Genomic_DNA"/>
</dbReference>
<evidence type="ECO:0000256" key="18">
    <source>
        <dbReference type="ARBA" id="ARBA00023136"/>
    </source>
</evidence>
<evidence type="ECO:0000256" key="8">
    <source>
        <dbReference type="ARBA" id="ARBA00022660"/>
    </source>
</evidence>
<dbReference type="InterPro" id="IPR038414">
    <property type="entry name" value="CcoP_N_sf"/>
</dbReference>
<dbReference type="InterPro" id="IPR009056">
    <property type="entry name" value="Cyt_c-like_dom"/>
</dbReference>
<evidence type="ECO:0000256" key="19">
    <source>
        <dbReference type="PIRNR" id="PIRNR000006"/>
    </source>
</evidence>
<evidence type="ECO:0000256" key="13">
    <source>
        <dbReference type="ARBA" id="ARBA00022982"/>
    </source>
</evidence>
<evidence type="ECO:0000256" key="12">
    <source>
        <dbReference type="ARBA" id="ARBA00022781"/>
    </source>
</evidence>
<keyword evidence="13 19" id="KW-0249">Electron transport</keyword>
<evidence type="ECO:0000256" key="17">
    <source>
        <dbReference type="ARBA" id="ARBA00023065"/>
    </source>
</evidence>
<keyword evidence="7 19" id="KW-0349">Heme</keyword>
<comment type="caution">
    <text evidence="22">The sequence shown here is derived from an EMBL/GenBank/DDBJ whole genome shotgun (WGS) entry which is preliminary data.</text>
</comment>
<evidence type="ECO:0000256" key="14">
    <source>
        <dbReference type="ARBA" id="ARBA00022989"/>
    </source>
</evidence>
<dbReference type="Pfam" id="PF14715">
    <property type="entry name" value="FixP_N"/>
    <property type="match status" value="1"/>
</dbReference>
<evidence type="ECO:0000313" key="23">
    <source>
        <dbReference type="Proteomes" id="UP001165423"/>
    </source>
</evidence>
<dbReference type="NCBIfam" id="TIGR00782">
    <property type="entry name" value="ccoP"/>
    <property type="match status" value="1"/>
</dbReference>
<keyword evidence="17 19" id="KW-0406">Ion transport</keyword>
<dbReference type="Gene3D" id="6.10.280.130">
    <property type="match status" value="1"/>
</dbReference>
<keyword evidence="10 19" id="KW-0479">Metal-binding</keyword>
<dbReference type="SUPFAM" id="SSF46626">
    <property type="entry name" value="Cytochrome c"/>
    <property type="match status" value="2"/>
</dbReference>
<evidence type="ECO:0000256" key="16">
    <source>
        <dbReference type="ARBA" id="ARBA00023004"/>
    </source>
</evidence>